<keyword evidence="4" id="KW-1185">Reference proteome</keyword>
<organism evidence="3 4">
    <name type="scientific">Devosia pacifica</name>
    <dbReference type="NCBI Taxonomy" id="1335967"/>
    <lineage>
        <taxon>Bacteria</taxon>
        <taxon>Pseudomonadati</taxon>
        <taxon>Pseudomonadota</taxon>
        <taxon>Alphaproteobacteria</taxon>
        <taxon>Hyphomicrobiales</taxon>
        <taxon>Devosiaceae</taxon>
        <taxon>Devosia</taxon>
    </lineage>
</organism>
<evidence type="ECO:0000313" key="4">
    <source>
        <dbReference type="Proteomes" id="UP000646579"/>
    </source>
</evidence>
<comment type="caution">
    <text evidence="3">The sequence shown here is derived from an EMBL/GenBank/DDBJ whole genome shotgun (WGS) entry which is preliminary data.</text>
</comment>
<dbReference type="RefSeq" id="WP_189425574.1">
    <property type="nucleotide sequence ID" value="NZ_BMZE01000002.1"/>
</dbReference>
<evidence type="ECO:0000313" key="3">
    <source>
        <dbReference type="EMBL" id="GHA24617.1"/>
    </source>
</evidence>
<reference evidence="3" key="1">
    <citation type="journal article" date="2014" name="Int. J. Syst. Evol. Microbiol.">
        <title>Complete genome sequence of Corynebacterium casei LMG S-19264T (=DSM 44701T), isolated from a smear-ripened cheese.</title>
        <authorList>
            <consortium name="US DOE Joint Genome Institute (JGI-PGF)"/>
            <person name="Walter F."/>
            <person name="Albersmeier A."/>
            <person name="Kalinowski J."/>
            <person name="Ruckert C."/>
        </authorList>
    </citation>
    <scope>NUCLEOTIDE SEQUENCE</scope>
    <source>
        <strain evidence="3">KCTC 32437</strain>
    </source>
</reference>
<dbReference type="EMBL" id="BMZE01000002">
    <property type="protein sequence ID" value="GHA24617.1"/>
    <property type="molecule type" value="Genomic_DNA"/>
</dbReference>
<dbReference type="Proteomes" id="UP000646579">
    <property type="component" value="Unassembled WGS sequence"/>
</dbReference>
<dbReference type="AlphaFoldDB" id="A0A918S4X9"/>
<dbReference type="InterPro" id="IPR005545">
    <property type="entry name" value="YCII"/>
</dbReference>
<evidence type="ECO:0000256" key="1">
    <source>
        <dbReference type="ARBA" id="ARBA00007689"/>
    </source>
</evidence>
<reference evidence="3" key="2">
    <citation type="submission" date="2020-09" db="EMBL/GenBank/DDBJ databases">
        <authorList>
            <person name="Sun Q."/>
            <person name="Kim S."/>
        </authorList>
    </citation>
    <scope>NUCLEOTIDE SEQUENCE</scope>
    <source>
        <strain evidence="3">KCTC 32437</strain>
    </source>
</reference>
<dbReference type="Gene3D" id="3.30.70.1060">
    <property type="entry name" value="Dimeric alpha+beta barrel"/>
    <property type="match status" value="1"/>
</dbReference>
<dbReference type="Pfam" id="PF03795">
    <property type="entry name" value="YCII"/>
    <property type="match status" value="1"/>
</dbReference>
<dbReference type="InterPro" id="IPR011008">
    <property type="entry name" value="Dimeric_a/b-barrel"/>
</dbReference>
<proteinExistence type="inferred from homology"/>
<gene>
    <name evidence="3" type="ORF">GCM10007989_20350</name>
</gene>
<name>A0A918S4X9_9HYPH</name>
<feature type="domain" description="YCII-related" evidence="2">
    <location>
        <begin position="1"/>
        <end position="87"/>
    </location>
</feature>
<accession>A0A918S4X9</accession>
<evidence type="ECO:0000259" key="2">
    <source>
        <dbReference type="Pfam" id="PF03795"/>
    </source>
</evidence>
<dbReference type="SUPFAM" id="SSF54909">
    <property type="entry name" value="Dimeric alpha+beta barrel"/>
    <property type="match status" value="1"/>
</dbReference>
<sequence length="98" mass="10852">MRFIAIFEDIADGSAIRDELTEAHRAFLRENKGKMRLAGAVRETPDSAPSGGVWVFDTDTIDEADAIVRQDPFFKAGLRASYKLFAWGTAPGYEDVVL</sequence>
<protein>
    <recommendedName>
        <fullName evidence="2">YCII-related domain-containing protein</fullName>
    </recommendedName>
</protein>
<comment type="similarity">
    <text evidence="1">Belongs to the YciI family.</text>
</comment>